<dbReference type="Proteomes" id="UP000217790">
    <property type="component" value="Unassembled WGS sequence"/>
</dbReference>
<sequence>MGAEGRLVVFTPDSSSADFDYEEPFHSCVLYYHAHDPILPIDPDVENASKPDHSDVDASPFGTSIIEDSLAEMLPSFGYGILVITIAICGSPKRGHRTIIKTTDAIPRMAPDDARWILYVFDELTAKDPEHNVVPAGQAIHLSEDRNTWPPHCIFAAVYASVLLTSRSAQDFLTQVISIHPSPIV</sequence>
<protein>
    <submittedName>
        <fullName evidence="1">Uncharacterized protein</fullName>
    </submittedName>
</protein>
<proteinExistence type="predicted"/>
<dbReference type="InParanoid" id="A0A2H3D3M1"/>
<dbReference type="AlphaFoldDB" id="A0A2H3D3M1"/>
<name>A0A2H3D3M1_ARMGA</name>
<dbReference type="OMA" id="WPPHCIF"/>
<keyword evidence="2" id="KW-1185">Reference proteome</keyword>
<dbReference type="EMBL" id="KZ293691">
    <property type="protein sequence ID" value="PBK85378.1"/>
    <property type="molecule type" value="Genomic_DNA"/>
</dbReference>
<reference evidence="2" key="1">
    <citation type="journal article" date="2017" name="Nat. Ecol. Evol.">
        <title>Genome expansion and lineage-specific genetic innovations in the forest pathogenic fungi Armillaria.</title>
        <authorList>
            <person name="Sipos G."/>
            <person name="Prasanna A.N."/>
            <person name="Walter M.C."/>
            <person name="O'Connor E."/>
            <person name="Balint B."/>
            <person name="Krizsan K."/>
            <person name="Kiss B."/>
            <person name="Hess J."/>
            <person name="Varga T."/>
            <person name="Slot J."/>
            <person name="Riley R."/>
            <person name="Boka B."/>
            <person name="Rigling D."/>
            <person name="Barry K."/>
            <person name="Lee J."/>
            <person name="Mihaltcheva S."/>
            <person name="LaButti K."/>
            <person name="Lipzen A."/>
            <person name="Waldron R."/>
            <person name="Moloney N.M."/>
            <person name="Sperisen C."/>
            <person name="Kredics L."/>
            <person name="Vagvoelgyi C."/>
            <person name="Patrignani A."/>
            <person name="Fitzpatrick D."/>
            <person name="Nagy I."/>
            <person name="Doyle S."/>
            <person name="Anderson J.B."/>
            <person name="Grigoriev I.V."/>
            <person name="Gueldener U."/>
            <person name="Muensterkoetter M."/>
            <person name="Nagy L.G."/>
        </authorList>
    </citation>
    <scope>NUCLEOTIDE SEQUENCE [LARGE SCALE GENOMIC DNA]</scope>
    <source>
        <strain evidence="2">Ar21-2</strain>
    </source>
</reference>
<evidence type="ECO:0000313" key="2">
    <source>
        <dbReference type="Proteomes" id="UP000217790"/>
    </source>
</evidence>
<accession>A0A2H3D3M1</accession>
<evidence type="ECO:0000313" key="1">
    <source>
        <dbReference type="EMBL" id="PBK85378.1"/>
    </source>
</evidence>
<organism evidence="1 2">
    <name type="scientific">Armillaria gallica</name>
    <name type="common">Bulbous honey fungus</name>
    <name type="synonym">Armillaria bulbosa</name>
    <dbReference type="NCBI Taxonomy" id="47427"/>
    <lineage>
        <taxon>Eukaryota</taxon>
        <taxon>Fungi</taxon>
        <taxon>Dikarya</taxon>
        <taxon>Basidiomycota</taxon>
        <taxon>Agaricomycotina</taxon>
        <taxon>Agaricomycetes</taxon>
        <taxon>Agaricomycetidae</taxon>
        <taxon>Agaricales</taxon>
        <taxon>Marasmiineae</taxon>
        <taxon>Physalacriaceae</taxon>
        <taxon>Armillaria</taxon>
    </lineage>
</organism>
<gene>
    <name evidence="1" type="ORF">ARMGADRAFT_1067043</name>
</gene>
<dbReference type="OrthoDB" id="3269637at2759"/>